<sequence length="82" mass="8853">MSTCSFLKAIAQVILLSLSMLDSASNRAVQHGTTCDFARALEESIGPATEAYNGFVRIAIVSYCRTSELIDDHLFTPPTLAT</sequence>
<evidence type="ECO:0000256" key="1">
    <source>
        <dbReference type="SAM" id="SignalP"/>
    </source>
</evidence>
<keyword evidence="1" id="KW-0732">Signal</keyword>
<keyword evidence="3" id="KW-1185">Reference proteome</keyword>
<dbReference type="EMBL" id="ML986486">
    <property type="protein sequence ID" value="KAF2279735.1"/>
    <property type="molecule type" value="Genomic_DNA"/>
</dbReference>
<feature type="signal peptide" evidence="1">
    <location>
        <begin position="1"/>
        <end position="26"/>
    </location>
</feature>
<dbReference type="RefSeq" id="XP_033657274.1">
    <property type="nucleotide sequence ID" value="XM_033793551.1"/>
</dbReference>
<feature type="chain" id="PRO_5025557509" evidence="1">
    <location>
        <begin position="27"/>
        <end position="82"/>
    </location>
</feature>
<accession>A0A6A6JU13</accession>
<dbReference type="Proteomes" id="UP000800097">
    <property type="component" value="Unassembled WGS sequence"/>
</dbReference>
<dbReference type="GeneID" id="54546726"/>
<evidence type="ECO:0000313" key="3">
    <source>
        <dbReference type="Proteomes" id="UP000800097"/>
    </source>
</evidence>
<evidence type="ECO:0000313" key="2">
    <source>
        <dbReference type="EMBL" id="KAF2279735.1"/>
    </source>
</evidence>
<name>A0A6A6JU13_WESOR</name>
<dbReference type="AlphaFoldDB" id="A0A6A6JU13"/>
<protein>
    <submittedName>
        <fullName evidence="2">Uncharacterized protein</fullName>
    </submittedName>
</protein>
<gene>
    <name evidence="2" type="ORF">EI97DRAFT_185542</name>
</gene>
<proteinExistence type="predicted"/>
<organism evidence="2 3">
    <name type="scientific">Westerdykella ornata</name>
    <dbReference type="NCBI Taxonomy" id="318751"/>
    <lineage>
        <taxon>Eukaryota</taxon>
        <taxon>Fungi</taxon>
        <taxon>Dikarya</taxon>
        <taxon>Ascomycota</taxon>
        <taxon>Pezizomycotina</taxon>
        <taxon>Dothideomycetes</taxon>
        <taxon>Pleosporomycetidae</taxon>
        <taxon>Pleosporales</taxon>
        <taxon>Sporormiaceae</taxon>
        <taxon>Westerdykella</taxon>
    </lineage>
</organism>
<reference evidence="2" key="1">
    <citation type="journal article" date="2020" name="Stud. Mycol.">
        <title>101 Dothideomycetes genomes: a test case for predicting lifestyles and emergence of pathogens.</title>
        <authorList>
            <person name="Haridas S."/>
            <person name="Albert R."/>
            <person name="Binder M."/>
            <person name="Bloem J."/>
            <person name="Labutti K."/>
            <person name="Salamov A."/>
            <person name="Andreopoulos B."/>
            <person name="Baker S."/>
            <person name="Barry K."/>
            <person name="Bills G."/>
            <person name="Bluhm B."/>
            <person name="Cannon C."/>
            <person name="Castanera R."/>
            <person name="Culley D."/>
            <person name="Daum C."/>
            <person name="Ezra D."/>
            <person name="Gonzalez J."/>
            <person name="Henrissat B."/>
            <person name="Kuo A."/>
            <person name="Liang C."/>
            <person name="Lipzen A."/>
            <person name="Lutzoni F."/>
            <person name="Magnuson J."/>
            <person name="Mondo S."/>
            <person name="Nolan M."/>
            <person name="Ohm R."/>
            <person name="Pangilinan J."/>
            <person name="Park H.-J."/>
            <person name="Ramirez L."/>
            <person name="Alfaro M."/>
            <person name="Sun H."/>
            <person name="Tritt A."/>
            <person name="Yoshinaga Y."/>
            <person name="Zwiers L.-H."/>
            <person name="Turgeon B."/>
            <person name="Goodwin S."/>
            <person name="Spatafora J."/>
            <person name="Crous P."/>
            <person name="Grigoriev I."/>
        </authorList>
    </citation>
    <scope>NUCLEOTIDE SEQUENCE</scope>
    <source>
        <strain evidence="2">CBS 379.55</strain>
    </source>
</reference>